<organism evidence="11 12">
    <name type="scientific">Crenobacter intestini</name>
    <dbReference type="NCBI Taxonomy" id="2563443"/>
    <lineage>
        <taxon>Bacteria</taxon>
        <taxon>Pseudomonadati</taxon>
        <taxon>Pseudomonadota</taxon>
        <taxon>Betaproteobacteria</taxon>
        <taxon>Neisseriales</taxon>
        <taxon>Neisseriaceae</taxon>
        <taxon>Crenobacter</taxon>
    </lineage>
</organism>
<gene>
    <name evidence="11" type="ORF">E5K04_02180</name>
</gene>
<dbReference type="AlphaFoldDB" id="A0A4T0V6H8"/>
<comment type="subcellular location">
    <subcellularLocation>
        <location evidence="1">Cell membrane</location>
        <topology evidence="1">Multi-pass membrane protein</topology>
    </subcellularLocation>
</comment>
<feature type="transmembrane region" description="Helical" evidence="7">
    <location>
        <begin position="368"/>
        <end position="396"/>
    </location>
</feature>
<dbReference type="GO" id="GO:0005886">
    <property type="term" value="C:plasma membrane"/>
    <property type="evidence" value="ECO:0007669"/>
    <property type="project" value="UniProtKB-SubCell"/>
</dbReference>
<comment type="similarity">
    <text evidence="2">Belongs to the concentrative nucleoside transporter (CNT) (TC 2.A.41) family.</text>
</comment>
<evidence type="ECO:0000259" key="9">
    <source>
        <dbReference type="Pfam" id="PF07662"/>
    </source>
</evidence>
<dbReference type="PANTHER" id="PTHR10590">
    <property type="entry name" value="SODIUM/NUCLEOSIDE COTRANSPORTER"/>
    <property type="match status" value="1"/>
</dbReference>
<dbReference type="GO" id="GO:0005337">
    <property type="term" value="F:nucleoside transmembrane transporter activity"/>
    <property type="evidence" value="ECO:0007669"/>
    <property type="project" value="InterPro"/>
</dbReference>
<proteinExistence type="inferred from homology"/>
<dbReference type="OrthoDB" id="9766455at2"/>
<feature type="domain" description="Concentrative nucleoside transporter N-terminal" evidence="8">
    <location>
        <begin position="8"/>
        <end position="81"/>
    </location>
</feature>
<feature type="transmembrane region" description="Helical" evidence="7">
    <location>
        <begin position="167"/>
        <end position="189"/>
    </location>
</feature>
<keyword evidence="3" id="KW-1003">Cell membrane</keyword>
<dbReference type="PANTHER" id="PTHR10590:SF4">
    <property type="entry name" value="SOLUTE CARRIER FAMILY 28 MEMBER 3"/>
    <property type="match status" value="1"/>
</dbReference>
<feature type="domain" description="Concentrative nucleoside transporter C-terminal" evidence="9">
    <location>
        <begin position="205"/>
        <end position="426"/>
    </location>
</feature>
<accession>A0A4T0V6H8</accession>
<protein>
    <submittedName>
        <fullName evidence="11">NupC/NupG family nucleoside CNT transporter</fullName>
    </submittedName>
</protein>
<dbReference type="InterPro" id="IPR008276">
    <property type="entry name" value="C_nuclsd_transpt"/>
</dbReference>
<dbReference type="EMBL" id="STGJ01000001">
    <property type="protein sequence ID" value="TIC87249.1"/>
    <property type="molecule type" value="Genomic_DNA"/>
</dbReference>
<evidence type="ECO:0000256" key="5">
    <source>
        <dbReference type="ARBA" id="ARBA00022989"/>
    </source>
</evidence>
<evidence type="ECO:0000259" key="8">
    <source>
        <dbReference type="Pfam" id="PF01773"/>
    </source>
</evidence>
<feature type="transmembrane region" description="Helical" evidence="7">
    <location>
        <begin position="408"/>
        <end position="429"/>
    </location>
</feature>
<evidence type="ECO:0000259" key="10">
    <source>
        <dbReference type="Pfam" id="PF07670"/>
    </source>
</evidence>
<keyword evidence="5 7" id="KW-1133">Transmembrane helix</keyword>
<evidence type="ECO:0000256" key="1">
    <source>
        <dbReference type="ARBA" id="ARBA00004651"/>
    </source>
</evidence>
<evidence type="ECO:0000256" key="2">
    <source>
        <dbReference type="ARBA" id="ARBA00009033"/>
    </source>
</evidence>
<evidence type="ECO:0000313" key="12">
    <source>
        <dbReference type="Proteomes" id="UP000308891"/>
    </source>
</evidence>
<evidence type="ECO:0000256" key="7">
    <source>
        <dbReference type="SAM" id="Phobius"/>
    </source>
</evidence>
<comment type="caution">
    <text evidence="11">The sequence shown here is derived from an EMBL/GenBank/DDBJ whole genome shotgun (WGS) entry which is preliminary data.</text>
</comment>
<evidence type="ECO:0000256" key="4">
    <source>
        <dbReference type="ARBA" id="ARBA00022692"/>
    </source>
</evidence>
<dbReference type="InterPro" id="IPR011657">
    <property type="entry name" value="CNT_C_dom"/>
</dbReference>
<feature type="domain" description="Nucleoside transporter/FeoB GTPase Gate" evidence="10">
    <location>
        <begin position="93"/>
        <end position="191"/>
    </location>
</feature>
<dbReference type="GO" id="GO:0015293">
    <property type="term" value="F:symporter activity"/>
    <property type="evidence" value="ECO:0007669"/>
    <property type="project" value="TreeGrafter"/>
</dbReference>
<dbReference type="Pfam" id="PF07670">
    <property type="entry name" value="Gate"/>
    <property type="match status" value="1"/>
</dbReference>
<sequence>MHTLQALIGMLFLIGVAYAASTNRKAINWRIVGAGLLIQSALFVLITYVPAINGVFSAVGTGFAKLLSFAGEGAGFVFGDLANPAKFGFIFAFIVLPVIVFFSALTALLYHLGILQRVVAGMAWFMKRTMKLSGPESLTVAGNIFLGQTEAPLLIRPYIRHMTKSELACVMVAGMSTLAGGVLAAYVSFLGGADTAEQARFATMLLTASFMNAPAAVVFAKIMFPEDDAEHESGQDRHEADEPEDSTFISAIVGGAFDGAKMATAIATILIAIVSLIAMINFVLKDGLGDAIGVNALIASTTGGVFDGLTLQYLFGQVFRVFAFMMGVSWAESLQVGSLIGQKIVLNEFIAYLDLAKLKEAGALSPQAILISTFALSSFSNFGSVGISVAGIGALAPNKQKILAQIGMRALLAAVMAGFMTATIAGLWLSVL</sequence>
<reference evidence="11 12" key="1">
    <citation type="submission" date="2019-04" db="EMBL/GenBank/DDBJ databases">
        <title>Crenobacter sp. nov.</title>
        <authorList>
            <person name="Shi S."/>
        </authorList>
    </citation>
    <scope>NUCLEOTIDE SEQUENCE [LARGE SCALE GENOMIC DNA]</scope>
    <source>
        <strain evidence="11 12">GY 70310</strain>
    </source>
</reference>
<keyword evidence="12" id="KW-1185">Reference proteome</keyword>
<evidence type="ECO:0000256" key="3">
    <source>
        <dbReference type="ARBA" id="ARBA00022475"/>
    </source>
</evidence>
<evidence type="ECO:0000256" key="6">
    <source>
        <dbReference type="ARBA" id="ARBA00023136"/>
    </source>
</evidence>
<dbReference type="InterPro" id="IPR002668">
    <property type="entry name" value="CNT_N_dom"/>
</dbReference>
<dbReference type="Pfam" id="PF01773">
    <property type="entry name" value="Nucleos_tra2_N"/>
    <property type="match status" value="1"/>
</dbReference>
<feature type="transmembrane region" description="Helical" evidence="7">
    <location>
        <begin position="265"/>
        <end position="284"/>
    </location>
</feature>
<name>A0A4T0V6H8_9NEIS</name>
<dbReference type="Proteomes" id="UP000308891">
    <property type="component" value="Unassembled WGS sequence"/>
</dbReference>
<evidence type="ECO:0000313" key="11">
    <source>
        <dbReference type="EMBL" id="TIC87249.1"/>
    </source>
</evidence>
<dbReference type="InterPro" id="IPR011642">
    <property type="entry name" value="Gate_dom"/>
</dbReference>
<keyword evidence="6 7" id="KW-0472">Membrane</keyword>
<dbReference type="Pfam" id="PF07662">
    <property type="entry name" value="Nucleos_tra2_C"/>
    <property type="match status" value="1"/>
</dbReference>
<dbReference type="RefSeq" id="WP_136551260.1">
    <property type="nucleotide sequence ID" value="NZ_STGJ01000001.1"/>
</dbReference>
<feature type="transmembrane region" description="Helical" evidence="7">
    <location>
        <begin position="90"/>
        <end position="112"/>
    </location>
</feature>
<keyword evidence="4 7" id="KW-0812">Transmembrane</keyword>